<proteinExistence type="predicted"/>
<accession>A0ABS5EBF5</accession>
<evidence type="ECO:0000313" key="2">
    <source>
        <dbReference type="Proteomes" id="UP000677812"/>
    </source>
</evidence>
<name>A0ABS5EBF5_9PROT</name>
<evidence type="ECO:0000313" key="1">
    <source>
        <dbReference type="EMBL" id="MBR0560888.1"/>
    </source>
</evidence>
<dbReference type="Proteomes" id="UP000677812">
    <property type="component" value="Unassembled WGS sequence"/>
</dbReference>
<protein>
    <submittedName>
        <fullName evidence="1">Uncharacterized protein</fullName>
    </submittedName>
</protein>
<comment type="caution">
    <text evidence="1">The sequence shown here is derived from an EMBL/GenBank/DDBJ whole genome shotgun (WGS) entry which is preliminary data.</text>
</comment>
<gene>
    <name evidence="1" type="ORF">KB213_12675</name>
</gene>
<feature type="non-terminal residue" evidence="1">
    <location>
        <position position="1"/>
    </location>
</feature>
<organism evidence="1 2">
    <name type="scientific">Neokomagataea anthophila</name>
    <dbReference type="NCBI Taxonomy" id="2826925"/>
    <lineage>
        <taxon>Bacteria</taxon>
        <taxon>Pseudomonadati</taxon>
        <taxon>Pseudomonadota</taxon>
        <taxon>Alphaproteobacteria</taxon>
        <taxon>Acetobacterales</taxon>
        <taxon>Acetobacteraceae</taxon>
        <taxon>Neokomagataea</taxon>
    </lineage>
</organism>
<reference evidence="1 2" key="1">
    <citation type="submission" date="2021-04" db="EMBL/GenBank/DDBJ databases">
        <title>The complete genome sequence of Neokomagataea sp. TBRC 2177.</title>
        <authorList>
            <person name="Charoenyingcharoen P."/>
            <person name="Yukphan P."/>
        </authorList>
    </citation>
    <scope>NUCLEOTIDE SEQUENCE [LARGE SCALE GENOMIC DNA]</scope>
    <source>
        <strain evidence="1 2">TBRC 2177</strain>
    </source>
</reference>
<sequence>LVQWSAVDPNQRYPMLGKSIPMIKMTEGERENDVSNLFKEILVQAPDQLAFLGDILSHLHPYK</sequence>
<dbReference type="RefSeq" id="WP_211683627.1">
    <property type="nucleotide sequence ID" value="NZ_JAGRQH010000279.1"/>
</dbReference>
<keyword evidence="2" id="KW-1185">Reference proteome</keyword>
<dbReference type="EMBL" id="JAGRQH010000279">
    <property type="protein sequence ID" value="MBR0560888.1"/>
    <property type="molecule type" value="Genomic_DNA"/>
</dbReference>